<evidence type="ECO:0000313" key="3">
    <source>
        <dbReference type="EMBL" id="TWI24112.1"/>
    </source>
</evidence>
<dbReference type="AlphaFoldDB" id="A0A562MW08"/>
<feature type="region of interest" description="Disordered" evidence="1">
    <location>
        <begin position="193"/>
        <end position="224"/>
    </location>
</feature>
<feature type="region of interest" description="Disordered" evidence="1">
    <location>
        <begin position="12"/>
        <end position="35"/>
    </location>
</feature>
<proteinExistence type="predicted"/>
<dbReference type="SUPFAM" id="SSF100879">
    <property type="entry name" value="Lesion bypass DNA polymerase (Y-family), little finger domain"/>
    <property type="match status" value="1"/>
</dbReference>
<accession>A0A562MW08</accession>
<dbReference type="InterPro" id="IPR017961">
    <property type="entry name" value="DNA_pol_Y-fam_little_finger"/>
</dbReference>
<dbReference type="GO" id="GO:0006281">
    <property type="term" value="P:DNA repair"/>
    <property type="evidence" value="ECO:0007669"/>
    <property type="project" value="InterPro"/>
</dbReference>
<feature type="domain" description="DNA polymerase Y-family little finger" evidence="2">
    <location>
        <begin position="42"/>
        <end position="137"/>
    </location>
</feature>
<organism evidence="3 4">
    <name type="scientific">Mesorhizobium tianshanense</name>
    <dbReference type="NCBI Taxonomy" id="39844"/>
    <lineage>
        <taxon>Bacteria</taxon>
        <taxon>Pseudomonadati</taxon>
        <taxon>Pseudomonadota</taxon>
        <taxon>Alphaproteobacteria</taxon>
        <taxon>Hyphomicrobiales</taxon>
        <taxon>Phyllobacteriaceae</taxon>
        <taxon>Mesorhizobium</taxon>
    </lineage>
</organism>
<dbReference type="Pfam" id="PF11799">
    <property type="entry name" value="IMS_C"/>
    <property type="match status" value="1"/>
</dbReference>
<dbReference type="Proteomes" id="UP000317122">
    <property type="component" value="Unassembled WGS sequence"/>
</dbReference>
<keyword evidence="4" id="KW-1185">Reference proteome</keyword>
<dbReference type="GO" id="GO:0003684">
    <property type="term" value="F:damaged DNA binding"/>
    <property type="evidence" value="ECO:0007669"/>
    <property type="project" value="InterPro"/>
</dbReference>
<reference evidence="3 4" key="1">
    <citation type="journal article" date="2015" name="Stand. Genomic Sci.">
        <title>Genomic Encyclopedia of Bacterial and Archaeal Type Strains, Phase III: the genomes of soil and plant-associated and newly described type strains.</title>
        <authorList>
            <person name="Whitman W.B."/>
            <person name="Woyke T."/>
            <person name="Klenk H.P."/>
            <person name="Zhou Y."/>
            <person name="Lilburn T.G."/>
            <person name="Beck B.J."/>
            <person name="De Vos P."/>
            <person name="Vandamme P."/>
            <person name="Eisen J.A."/>
            <person name="Garrity G."/>
            <person name="Hugenholtz P."/>
            <person name="Kyrpides N.C."/>
        </authorList>
    </citation>
    <scope>NUCLEOTIDE SEQUENCE [LARGE SCALE GENOMIC DNA]</scope>
    <source>
        <strain evidence="3 4">CGMCC 1.2546</strain>
    </source>
</reference>
<gene>
    <name evidence="3" type="ORF">IQ26_06336</name>
</gene>
<dbReference type="InterPro" id="IPR036775">
    <property type="entry name" value="DNA_pol_Y-fam_lit_finger_sf"/>
</dbReference>
<comment type="caution">
    <text evidence="3">The sequence shown here is derived from an EMBL/GenBank/DDBJ whole genome shotgun (WGS) entry which is preliminary data.</text>
</comment>
<name>A0A562MW08_9HYPH</name>
<sequence length="224" mass="24673">MRFDGKSHLAWNRDPRQIRTHHRARSAGAQSALGRKPAVGRVIKPTLLHLADRVATRLRAKSLGGSTVTVRVRFTDLRAVTRSVTLDVPISATVMLAEIGEELVRAALADHPGERTITLLAISVSHLRSQPEIQLDLPLGLPDEKRRPGASRGIARWTADRAVDAIRERFGWAAVGYGSAALEIPGRFPTRSGSLPRKIYDRDPGRRPHSHRHLGDKNLTLGTQ</sequence>
<dbReference type="Gene3D" id="3.30.1490.100">
    <property type="entry name" value="DNA polymerase, Y-family, little finger domain"/>
    <property type="match status" value="1"/>
</dbReference>
<evidence type="ECO:0000256" key="1">
    <source>
        <dbReference type="SAM" id="MobiDB-lite"/>
    </source>
</evidence>
<dbReference type="GO" id="GO:0003887">
    <property type="term" value="F:DNA-directed DNA polymerase activity"/>
    <property type="evidence" value="ECO:0007669"/>
    <property type="project" value="UniProtKB-EC"/>
</dbReference>
<dbReference type="EMBL" id="VLKT01000057">
    <property type="protein sequence ID" value="TWI24112.1"/>
    <property type="molecule type" value="Genomic_DNA"/>
</dbReference>
<evidence type="ECO:0000313" key="4">
    <source>
        <dbReference type="Proteomes" id="UP000317122"/>
    </source>
</evidence>
<protein>
    <submittedName>
        <fullName evidence="3">DNA polymerase-4</fullName>
    </submittedName>
</protein>
<evidence type="ECO:0000259" key="2">
    <source>
        <dbReference type="Pfam" id="PF11799"/>
    </source>
</evidence>